<reference evidence="1" key="1">
    <citation type="submission" date="2014-11" db="EMBL/GenBank/DDBJ databases">
        <authorList>
            <person name="Amaro Gonzalez C."/>
        </authorList>
    </citation>
    <scope>NUCLEOTIDE SEQUENCE</scope>
</reference>
<proteinExistence type="predicted"/>
<protein>
    <submittedName>
        <fullName evidence="1">Uncharacterized protein</fullName>
    </submittedName>
</protein>
<reference evidence="1" key="2">
    <citation type="journal article" date="2015" name="Fish Shellfish Immunol.">
        <title>Early steps in the European eel (Anguilla anguilla)-Vibrio vulnificus interaction in the gills: Role of the RtxA13 toxin.</title>
        <authorList>
            <person name="Callol A."/>
            <person name="Pajuelo D."/>
            <person name="Ebbesson L."/>
            <person name="Teles M."/>
            <person name="MacKenzie S."/>
            <person name="Amaro C."/>
        </authorList>
    </citation>
    <scope>NUCLEOTIDE SEQUENCE</scope>
</reference>
<evidence type="ECO:0000313" key="1">
    <source>
        <dbReference type="EMBL" id="JAH92444.1"/>
    </source>
</evidence>
<sequence>MPSFKRHFFMHKVFMCIGPDNDCLQDNGLVWTAVFTLKLRPNKSKARWPCYYIYIL</sequence>
<name>A0A0E9WPV0_ANGAN</name>
<accession>A0A0E9WPV0</accession>
<dbReference type="AlphaFoldDB" id="A0A0E9WPV0"/>
<organism evidence="1">
    <name type="scientific">Anguilla anguilla</name>
    <name type="common">European freshwater eel</name>
    <name type="synonym">Muraena anguilla</name>
    <dbReference type="NCBI Taxonomy" id="7936"/>
    <lineage>
        <taxon>Eukaryota</taxon>
        <taxon>Metazoa</taxon>
        <taxon>Chordata</taxon>
        <taxon>Craniata</taxon>
        <taxon>Vertebrata</taxon>
        <taxon>Euteleostomi</taxon>
        <taxon>Actinopterygii</taxon>
        <taxon>Neopterygii</taxon>
        <taxon>Teleostei</taxon>
        <taxon>Anguilliformes</taxon>
        <taxon>Anguillidae</taxon>
        <taxon>Anguilla</taxon>
    </lineage>
</organism>
<dbReference type="EMBL" id="GBXM01016133">
    <property type="protein sequence ID" value="JAH92444.1"/>
    <property type="molecule type" value="Transcribed_RNA"/>
</dbReference>